<dbReference type="GO" id="GO:0016192">
    <property type="term" value="P:vesicle-mediated transport"/>
    <property type="evidence" value="ECO:0007669"/>
    <property type="project" value="InterPro"/>
</dbReference>
<dbReference type="SUPFAM" id="SSF56815">
    <property type="entry name" value="Sec1/munc18-like (SM) proteins"/>
    <property type="match status" value="2"/>
</dbReference>
<feature type="region of interest" description="Disordered" evidence="2">
    <location>
        <begin position="740"/>
        <end position="772"/>
    </location>
</feature>
<organism evidence="3 4">
    <name type="scientific">Schistosoma bovis</name>
    <name type="common">Blood fluke</name>
    <dbReference type="NCBI Taxonomy" id="6184"/>
    <lineage>
        <taxon>Eukaryota</taxon>
        <taxon>Metazoa</taxon>
        <taxon>Spiralia</taxon>
        <taxon>Lophotrochozoa</taxon>
        <taxon>Platyhelminthes</taxon>
        <taxon>Trematoda</taxon>
        <taxon>Digenea</taxon>
        <taxon>Strigeidida</taxon>
        <taxon>Schistosomatoidea</taxon>
        <taxon>Schistosomatidae</taxon>
        <taxon>Schistosoma</taxon>
    </lineage>
</organism>
<dbReference type="InterPro" id="IPR043154">
    <property type="entry name" value="Sec-1-like_dom1"/>
</dbReference>
<reference evidence="3 4" key="1">
    <citation type="journal article" date="2019" name="PLoS Pathog.">
        <title>Genome sequence of the bovine parasite Schistosoma bovis Tanzania.</title>
        <authorList>
            <person name="Oey H."/>
            <person name="Zakrzewski M."/>
            <person name="Gobert G."/>
            <person name="Gravermann K."/>
            <person name="Stoye J."/>
            <person name="Jones M."/>
            <person name="Mcmanus D."/>
            <person name="Krause L."/>
        </authorList>
    </citation>
    <scope>NUCLEOTIDE SEQUENCE [LARGE SCALE GENOMIC DNA]</scope>
    <source>
        <strain evidence="3 4">TAN1997</strain>
    </source>
</reference>
<sequence>MNCKNFPFDYLEALKCMLNLNAPPNSSDGPQWKILIYDQLGRDIISPLLTVKDLRMLGVTLHLMLHSPREQIPDVPAVYFVYPSKDNINAICKDFEAGRYDSYYLNFISPISREYLEEIAQTALSENCVHQISKVFDQYTNFICLEDDLLTLSSPIDGPSSFYALNRAKATEVDMENLIHSVVDGLFSIFATLGSIPIIRCPRGNASEMVACQLDSKFRDSLRDSRNSLFMNNTARGYGITANDDSSGERLGLNSSSPLSLLNRNSQMNSPPNLFQRPLLIILDRSLDLASPLHHELSYQSLIHDIFVSHKLFDLYLSQIMDRDYSLYINESFELFLLVRTLFRGILKEVYCKNIRLNRVHVNLDLAKPISDNEKSRIPENNSKTSNSKIVEYDLTGSCDRIWRDFRGAAFSDVAEAIREEVTILKDYDRRMSELKSSLGGSTDINMLATSSTMTFLDDSTAKLTNAINSLPQLMERKRCLDMHTNIATCLANVIKDRQIHSFAEEEDHLLSKNNPSTEQSLIELISNPSIGTPEDKLRLLIIAALAGTSRTGTNTSNTSSNMIASGSGSALNNFNSNTSGIDFCLSDTEVDRLKTLLQNSYPNLDMSPVNYIQHFRKIPKAGQLTDNIMENVKGAGSRSVLNKIVSHGSAILLTGMRHLIGQKSYLPFTRIVSQLMENKGGSEFEDYRYFDPKLYRRQDSNMPRVKQPFDEAFVFVVGGGSYVEYQNLLDWVKSTCSTTSGTSSTSSTLTNSVNGINSRPGPGGHDSSSAPNIGTAYSKHITYGCSDLVSPSEFLLEVSSF</sequence>
<evidence type="ECO:0000313" key="4">
    <source>
        <dbReference type="Proteomes" id="UP000290809"/>
    </source>
</evidence>
<dbReference type="Gene3D" id="3.40.50.2060">
    <property type="match status" value="1"/>
</dbReference>
<dbReference type="PANTHER" id="PTHR11679">
    <property type="entry name" value="VESICLE PROTEIN SORTING-ASSOCIATED"/>
    <property type="match status" value="1"/>
</dbReference>
<dbReference type="InterPro" id="IPR027482">
    <property type="entry name" value="Sec1-like_dom2"/>
</dbReference>
<comment type="similarity">
    <text evidence="1">Belongs to the STXBP/unc-18/SEC1 family.</text>
</comment>
<dbReference type="AlphaFoldDB" id="A0A430QCN9"/>
<accession>A0A430QCN9</accession>
<evidence type="ECO:0000256" key="1">
    <source>
        <dbReference type="ARBA" id="ARBA00009884"/>
    </source>
</evidence>
<dbReference type="EMBL" id="QMKO01001978">
    <property type="protein sequence ID" value="RTG85414.1"/>
    <property type="molecule type" value="Genomic_DNA"/>
</dbReference>
<evidence type="ECO:0000256" key="2">
    <source>
        <dbReference type="SAM" id="MobiDB-lite"/>
    </source>
</evidence>
<feature type="compositionally biased region" description="Low complexity" evidence="2">
    <location>
        <begin position="740"/>
        <end position="753"/>
    </location>
</feature>
<dbReference type="InterPro" id="IPR036045">
    <property type="entry name" value="Sec1-like_sf"/>
</dbReference>
<name>A0A430QCN9_SCHBO</name>
<dbReference type="Gene3D" id="3.40.50.1910">
    <property type="match status" value="2"/>
</dbReference>
<keyword evidence="4" id="KW-1185">Reference proteome</keyword>
<dbReference type="Gene3D" id="3.90.830.10">
    <property type="entry name" value="Syntaxin Binding Protein 1, Chain A, domain 2"/>
    <property type="match status" value="1"/>
</dbReference>
<comment type="caution">
    <text evidence="3">The sequence shown here is derived from an EMBL/GenBank/DDBJ whole genome shotgun (WGS) entry which is preliminary data.</text>
</comment>
<dbReference type="Pfam" id="PF00995">
    <property type="entry name" value="Sec1"/>
    <property type="match status" value="1"/>
</dbReference>
<dbReference type="InterPro" id="IPR001619">
    <property type="entry name" value="Sec1-like"/>
</dbReference>
<dbReference type="InterPro" id="IPR043127">
    <property type="entry name" value="Sec-1-like_dom3a"/>
</dbReference>
<evidence type="ECO:0000313" key="3">
    <source>
        <dbReference type="EMBL" id="RTG85414.1"/>
    </source>
</evidence>
<dbReference type="STRING" id="6184.A0A430QCN9"/>
<gene>
    <name evidence="3" type="ORF">DC041_0004730</name>
</gene>
<dbReference type="Proteomes" id="UP000290809">
    <property type="component" value="Unassembled WGS sequence"/>
</dbReference>
<protein>
    <submittedName>
        <fullName evidence="3">Sec1 family domain-containing protein 1</fullName>
    </submittedName>
</protein>
<proteinExistence type="inferred from homology"/>